<gene>
    <name evidence="2" type="ORF">C4D60_Mb01t05670</name>
</gene>
<reference evidence="2 3" key="1">
    <citation type="journal article" date="2019" name="Nat. Plants">
        <title>Genome sequencing of Musa balbisiana reveals subgenome evolution and function divergence in polyploid bananas.</title>
        <authorList>
            <person name="Yao X."/>
        </authorList>
    </citation>
    <scope>NUCLEOTIDE SEQUENCE [LARGE SCALE GENOMIC DNA]</scope>
    <source>
        <strain evidence="3">cv. DH-PKW</strain>
        <tissue evidence="2">Leaves</tissue>
    </source>
</reference>
<feature type="compositionally biased region" description="Pro residues" evidence="1">
    <location>
        <begin position="1"/>
        <end position="11"/>
    </location>
</feature>
<protein>
    <submittedName>
        <fullName evidence="2">Uncharacterized protein</fullName>
    </submittedName>
</protein>
<evidence type="ECO:0000256" key="1">
    <source>
        <dbReference type="SAM" id="MobiDB-lite"/>
    </source>
</evidence>
<dbReference type="EMBL" id="PYDT01000004">
    <property type="protein sequence ID" value="THU62487.1"/>
    <property type="molecule type" value="Genomic_DNA"/>
</dbReference>
<dbReference type="AlphaFoldDB" id="A0A4S8JK29"/>
<name>A0A4S8JK29_MUSBA</name>
<evidence type="ECO:0000313" key="3">
    <source>
        <dbReference type="Proteomes" id="UP000317650"/>
    </source>
</evidence>
<feature type="region of interest" description="Disordered" evidence="1">
    <location>
        <begin position="1"/>
        <end position="20"/>
    </location>
</feature>
<accession>A0A4S8JK29</accession>
<comment type="caution">
    <text evidence="2">The sequence shown here is derived from an EMBL/GenBank/DDBJ whole genome shotgun (WGS) entry which is preliminary data.</text>
</comment>
<sequence>MGPRDLPPIKPPSSTSPSSLLRPLSFGSTNSFGDRWRLAVCCWWGFLKFLVVEFRIERSNFLGSPTSGPFPGDFDAAILFGSAVWWWKHPFTNRWIEGNPQLEPLISPCMD</sequence>
<keyword evidence="3" id="KW-1185">Reference proteome</keyword>
<dbReference type="Proteomes" id="UP000317650">
    <property type="component" value="Chromosome 1"/>
</dbReference>
<organism evidence="2 3">
    <name type="scientific">Musa balbisiana</name>
    <name type="common">Banana</name>
    <dbReference type="NCBI Taxonomy" id="52838"/>
    <lineage>
        <taxon>Eukaryota</taxon>
        <taxon>Viridiplantae</taxon>
        <taxon>Streptophyta</taxon>
        <taxon>Embryophyta</taxon>
        <taxon>Tracheophyta</taxon>
        <taxon>Spermatophyta</taxon>
        <taxon>Magnoliopsida</taxon>
        <taxon>Liliopsida</taxon>
        <taxon>Zingiberales</taxon>
        <taxon>Musaceae</taxon>
        <taxon>Musa</taxon>
    </lineage>
</organism>
<proteinExistence type="predicted"/>
<evidence type="ECO:0000313" key="2">
    <source>
        <dbReference type="EMBL" id="THU62487.1"/>
    </source>
</evidence>